<feature type="domain" description="Apple" evidence="2">
    <location>
        <begin position="118"/>
        <end position="161"/>
    </location>
</feature>
<evidence type="ECO:0000256" key="1">
    <source>
        <dbReference type="SAM" id="MobiDB-lite"/>
    </source>
</evidence>
<evidence type="ECO:0000313" key="3">
    <source>
        <dbReference type="EMBL" id="CAH0374341.1"/>
    </source>
</evidence>
<evidence type="ECO:0000259" key="2">
    <source>
        <dbReference type="Pfam" id="PF00024"/>
    </source>
</evidence>
<proteinExistence type="predicted"/>
<sequence>MTHDPNKKNFRDEAYHNVTRSRGKHQQTESNPCLRSIDYSNTRLQRAICKLYRVDYTCFPVYQLPEWCVNLPPEDDDTEEPTSRNDDVDLNQEFAARCPGVTNERGGCGSAGFADGALSAEACQAICQATWDCKFFSYHVDRPDKRCRLCKDDTHDTNHLHGVKVKECSSSAERAADATLHECYWGPKYCRQDDLGTRPDGKREKILSRLEPRAT</sequence>
<reference evidence="3" key="1">
    <citation type="submission" date="2021-11" db="EMBL/GenBank/DDBJ databases">
        <authorList>
            <consortium name="Genoscope - CEA"/>
            <person name="William W."/>
        </authorList>
    </citation>
    <scope>NUCLEOTIDE SEQUENCE</scope>
</reference>
<dbReference type="AlphaFoldDB" id="A0A8J2STB8"/>
<protein>
    <recommendedName>
        <fullName evidence="2">Apple domain-containing protein</fullName>
    </recommendedName>
</protein>
<keyword evidence="4" id="KW-1185">Reference proteome</keyword>
<comment type="caution">
    <text evidence="3">The sequence shown here is derived from an EMBL/GenBank/DDBJ whole genome shotgun (WGS) entry which is preliminary data.</text>
</comment>
<evidence type="ECO:0000313" key="4">
    <source>
        <dbReference type="Proteomes" id="UP000789595"/>
    </source>
</evidence>
<feature type="region of interest" description="Disordered" evidence="1">
    <location>
        <begin position="1"/>
        <end position="31"/>
    </location>
</feature>
<accession>A0A8J2STB8</accession>
<dbReference type="Gene3D" id="3.50.4.10">
    <property type="entry name" value="Hepatocyte Growth Factor"/>
    <property type="match status" value="1"/>
</dbReference>
<feature type="compositionally biased region" description="Basic and acidic residues" evidence="1">
    <location>
        <begin position="1"/>
        <end position="15"/>
    </location>
</feature>
<dbReference type="Pfam" id="PF00024">
    <property type="entry name" value="PAN_1"/>
    <property type="match status" value="1"/>
</dbReference>
<dbReference type="EMBL" id="CAKKNE010000004">
    <property type="protein sequence ID" value="CAH0374341.1"/>
    <property type="molecule type" value="Genomic_DNA"/>
</dbReference>
<organism evidence="3 4">
    <name type="scientific">Pelagomonas calceolata</name>
    <dbReference type="NCBI Taxonomy" id="35677"/>
    <lineage>
        <taxon>Eukaryota</taxon>
        <taxon>Sar</taxon>
        <taxon>Stramenopiles</taxon>
        <taxon>Ochrophyta</taxon>
        <taxon>Pelagophyceae</taxon>
        <taxon>Pelagomonadales</taxon>
        <taxon>Pelagomonadaceae</taxon>
        <taxon>Pelagomonas</taxon>
    </lineage>
</organism>
<dbReference type="InterPro" id="IPR003609">
    <property type="entry name" value="Pan_app"/>
</dbReference>
<dbReference type="Proteomes" id="UP000789595">
    <property type="component" value="Unassembled WGS sequence"/>
</dbReference>
<name>A0A8J2STB8_9STRA</name>
<feature type="region of interest" description="Disordered" evidence="1">
    <location>
        <begin position="196"/>
        <end position="215"/>
    </location>
</feature>
<gene>
    <name evidence="3" type="ORF">PECAL_4P16150</name>
</gene>